<sequence>SALSWVVLRAVLKEFYTCVPSIAPRQPAALSGVNDAVFMQSFPDRTKQTKPCSGFHPLSLHVCFLRYTFKTLLIGQDTKGEMVTVIVWATWYGK</sequence>
<evidence type="ECO:0000313" key="2">
    <source>
        <dbReference type="Proteomes" id="UP001519460"/>
    </source>
</evidence>
<comment type="caution">
    <text evidence="1">The sequence shown here is derived from an EMBL/GenBank/DDBJ whole genome shotgun (WGS) entry which is preliminary data.</text>
</comment>
<accession>A0ABD0KIX2</accession>
<dbReference type="AlphaFoldDB" id="A0ABD0KIX2"/>
<dbReference type="EMBL" id="JACVVK020000169">
    <property type="protein sequence ID" value="KAK7487124.1"/>
    <property type="molecule type" value="Genomic_DNA"/>
</dbReference>
<feature type="non-terminal residue" evidence="1">
    <location>
        <position position="94"/>
    </location>
</feature>
<protein>
    <submittedName>
        <fullName evidence="1">Uncharacterized protein</fullName>
    </submittedName>
</protein>
<gene>
    <name evidence="1" type="ORF">BaRGS_00021619</name>
</gene>
<proteinExistence type="predicted"/>
<name>A0ABD0KIX2_9CAEN</name>
<evidence type="ECO:0000313" key="1">
    <source>
        <dbReference type="EMBL" id="KAK7487124.1"/>
    </source>
</evidence>
<dbReference type="Proteomes" id="UP001519460">
    <property type="component" value="Unassembled WGS sequence"/>
</dbReference>
<organism evidence="1 2">
    <name type="scientific">Batillaria attramentaria</name>
    <dbReference type="NCBI Taxonomy" id="370345"/>
    <lineage>
        <taxon>Eukaryota</taxon>
        <taxon>Metazoa</taxon>
        <taxon>Spiralia</taxon>
        <taxon>Lophotrochozoa</taxon>
        <taxon>Mollusca</taxon>
        <taxon>Gastropoda</taxon>
        <taxon>Caenogastropoda</taxon>
        <taxon>Sorbeoconcha</taxon>
        <taxon>Cerithioidea</taxon>
        <taxon>Batillariidae</taxon>
        <taxon>Batillaria</taxon>
    </lineage>
</organism>
<reference evidence="1 2" key="1">
    <citation type="journal article" date="2023" name="Sci. Data">
        <title>Genome assembly of the Korean intertidal mud-creeper Batillaria attramentaria.</title>
        <authorList>
            <person name="Patra A.K."/>
            <person name="Ho P.T."/>
            <person name="Jun S."/>
            <person name="Lee S.J."/>
            <person name="Kim Y."/>
            <person name="Won Y.J."/>
        </authorList>
    </citation>
    <scope>NUCLEOTIDE SEQUENCE [LARGE SCALE GENOMIC DNA]</scope>
    <source>
        <strain evidence="1">Wonlab-2016</strain>
    </source>
</reference>
<keyword evidence="2" id="KW-1185">Reference proteome</keyword>
<feature type="non-terminal residue" evidence="1">
    <location>
        <position position="1"/>
    </location>
</feature>